<evidence type="ECO:0000256" key="3">
    <source>
        <dbReference type="ARBA" id="ARBA00022723"/>
    </source>
</evidence>
<name>A0ABT4M6T8_9BURK</name>
<keyword evidence="5 6" id="KW-0408">Iron</keyword>
<keyword evidence="7" id="KW-0732">Signal</keyword>
<evidence type="ECO:0000256" key="4">
    <source>
        <dbReference type="ARBA" id="ARBA00022982"/>
    </source>
</evidence>
<dbReference type="SUPFAM" id="SSF46626">
    <property type="entry name" value="Cytochrome c"/>
    <property type="match status" value="1"/>
</dbReference>
<feature type="chain" id="PRO_5046507600" evidence="7">
    <location>
        <begin position="40"/>
        <end position="133"/>
    </location>
</feature>
<dbReference type="InterPro" id="IPR009056">
    <property type="entry name" value="Cyt_c-like_dom"/>
</dbReference>
<keyword evidence="10" id="KW-1185">Reference proteome</keyword>
<gene>
    <name evidence="9" type="ORF">O4H32_13890</name>
</gene>
<feature type="signal peptide" evidence="7">
    <location>
        <begin position="1"/>
        <end position="39"/>
    </location>
</feature>
<keyword evidence="4" id="KW-0249">Electron transport</keyword>
<dbReference type="Proteomes" id="UP001068379">
    <property type="component" value="Unassembled WGS sequence"/>
</dbReference>
<protein>
    <submittedName>
        <fullName evidence="9">C-type cytochrome</fullName>
    </submittedName>
</protein>
<keyword evidence="2 6" id="KW-0349">Heme</keyword>
<proteinExistence type="predicted"/>
<keyword evidence="1" id="KW-0813">Transport</keyword>
<comment type="caution">
    <text evidence="9">The sequence shown here is derived from an EMBL/GenBank/DDBJ whole genome shotgun (WGS) entry which is preliminary data.</text>
</comment>
<reference evidence="9" key="1">
    <citation type="submission" date="2022-12" db="EMBL/GenBank/DDBJ databases">
        <title>Bacterial isolates from different developmental stages of Nematostella vectensis.</title>
        <authorList>
            <person name="Fraune S."/>
        </authorList>
    </citation>
    <scope>NUCLEOTIDE SEQUENCE</scope>
    <source>
        <strain evidence="9">G21619-S1</strain>
    </source>
</reference>
<sequence>MDNTVIGHDERMSRAMGRGKAIGIALAGALALCAANARAAGGATGDGLALAGQRQCLGCHQVDARRVGPPFRAIAERFQGRHEAAGHLVRAMREGSRGQWGAIPMPAQTRLSDVDAQRLALWILSLKDTHAAD</sequence>
<dbReference type="InterPro" id="IPR002324">
    <property type="entry name" value="Cyt_c_ID"/>
</dbReference>
<evidence type="ECO:0000259" key="8">
    <source>
        <dbReference type="PROSITE" id="PS51007"/>
    </source>
</evidence>
<dbReference type="InterPro" id="IPR036909">
    <property type="entry name" value="Cyt_c-like_dom_sf"/>
</dbReference>
<evidence type="ECO:0000313" key="9">
    <source>
        <dbReference type="EMBL" id="MCZ4331036.1"/>
    </source>
</evidence>
<evidence type="ECO:0000313" key="10">
    <source>
        <dbReference type="Proteomes" id="UP001068379"/>
    </source>
</evidence>
<dbReference type="Gene3D" id="1.10.760.10">
    <property type="entry name" value="Cytochrome c-like domain"/>
    <property type="match status" value="1"/>
</dbReference>
<evidence type="ECO:0000256" key="2">
    <source>
        <dbReference type="ARBA" id="ARBA00022617"/>
    </source>
</evidence>
<evidence type="ECO:0000256" key="5">
    <source>
        <dbReference type="ARBA" id="ARBA00023004"/>
    </source>
</evidence>
<dbReference type="PRINTS" id="PR00606">
    <property type="entry name" value="CYTCHROMECID"/>
</dbReference>
<dbReference type="EMBL" id="JAPWHE010000013">
    <property type="protein sequence ID" value="MCZ4331036.1"/>
    <property type="molecule type" value="Genomic_DNA"/>
</dbReference>
<feature type="domain" description="Cytochrome c" evidence="8">
    <location>
        <begin position="42"/>
        <end position="127"/>
    </location>
</feature>
<dbReference type="PROSITE" id="PS51007">
    <property type="entry name" value="CYTC"/>
    <property type="match status" value="1"/>
</dbReference>
<accession>A0ABT4M6T8</accession>
<dbReference type="Pfam" id="PF00034">
    <property type="entry name" value="Cytochrom_C"/>
    <property type="match status" value="1"/>
</dbReference>
<evidence type="ECO:0000256" key="6">
    <source>
        <dbReference type="PROSITE-ProRule" id="PRU00433"/>
    </source>
</evidence>
<evidence type="ECO:0000256" key="7">
    <source>
        <dbReference type="SAM" id="SignalP"/>
    </source>
</evidence>
<evidence type="ECO:0000256" key="1">
    <source>
        <dbReference type="ARBA" id="ARBA00022448"/>
    </source>
</evidence>
<keyword evidence="3 6" id="KW-0479">Metal-binding</keyword>
<organism evidence="9 10">
    <name type="scientific">Castellaniella denitrificans</name>
    <dbReference type="NCBI Taxonomy" id="56119"/>
    <lineage>
        <taxon>Bacteria</taxon>
        <taxon>Pseudomonadati</taxon>
        <taxon>Pseudomonadota</taxon>
        <taxon>Betaproteobacteria</taxon>
        <taxon>Burkholderiales</taxon>
        <taxon>Alcaligenaceae</taxon>
        <taxon>Castellaniella</taxon>
    </lineage>
</organism>